<dbReference type="OrthoDB" id="194307at2157"/>
<dbReference type="GO" id="GO:0042597">
    <property type="term" value="C:periplasmic space"/>
    <property type="evidence" value="ECO:0007669"/>
    <property type="project" value="UniProtKB-ARBA"/>
</dbReference>
<organism evidence="6 7">
    <name type="scientific">Natrarchaeobius chitinivorans</name>
    <dbReference type="NCBI Taxonomy" id="1679083"/>
    <lineage>
        <taxon>Archaea</taxon>
        <taxon>Methanobacteriati</taxon>
        <taxon>Methanobacteriota</taxon>
        <taxon>Stenosarchaea group</taxon>
        <taxon>Halobacteria</taxon>
        <taxon>Halobacteriales</taxon>
        <taxon>Natrialbaceae</taxon>
        <taxon>Natrarchaeobius</taxon>
    </lineage>
</organism>
<evidence type="ECO:0000256" key="3">
    <source>
        <dbReference type="ARBA" id="ARBA00022729"/>
    </source>
</evidence>
<gene>
    <name evidence="6" type="ORF">EA472_11680</name>
</gene>
<keyword evidence="4" id="KW-0175">Coiled coil</keyword>
<evidence type="ECO:0000259" key="5">
    <source>
        <dbReference type="Pfam" id="PF00496"/>
    </source>
</evidence>
<dbReference type="PANTHER" id="PTHR30290">
    <property type="entry name" value="PERIPLASMIC BINDING COMPONENT OF ABC TRANSPORTER"/>
    <property type="match status" value="1"/>
</dbReference>
<dbReference type="PANTHER" id="PTHR30290:SF9">
    <property type="entry name" value="OLIGOPEPTIDE-BINDING PROTEIN APPA"/>
    <property type="match status" value="1"/>
</dbReference>
<evidence type="ECO:0000256" key="2">
    <source>
        <dbReference type="ARBA" id="ARBA00022448"/>
    </source>
</evidence>
<dbReference type="Gene3D" id="3.40.190.10">
    <property type="entry name" value="Periplasmic binding protein-like II"/>
    <property type="match status" value="1"/>
</dbReference>
<dbReference type="Gene3D" id="3.90.76.10">
    <property type="entry name" value="Dipeptide-binding Protein, Domain 1"/>
    <property type="match status" value="1"/>
</dbReference>
<keyword evidence="3" id="KW-0732">Signal</keyword>
<evidence type="ECO:0000256" key="1">
    <source>
        <dbReference type="ARBA" id="ARBA00005695"/>
    </source>
</evidence>
<comment type="similarity">
    <text evidence="1">Belongs to the bacterial solute-binding protein 5 family.</text>
</comment>
<evidence type="ECO:0000313" key="7">
    <source>
        <dbReference type="Proteomes" id="UP000281431"/>
    </source>
</evidence>
<dbReference type="InterPro" id="IPR030678">
    <property type="entry name" value="Peptide/Ni-bd"/>
</dbReference>
<reference evidence="6 7" key="1">
    <citation type="submission" date="2018-10" db="EMBL/GenBank/DDBJ databases">
        <title>Natrarchaeobius chitinivorans gen. nov., sp. nov., and Natrarchaeobius haloalkaliphilus sp. nov., alkaliphilic, chitin-utilizing haloarchaea from hypersaline alkaline lakes.</title>
        <authorList>
            <person name="Sorokin D.Y."/>
            <person name="Elcheninov A.G."/>
            <person name="Kostrikina N.A."/>
            <person name="Bale N.J."/>
            <person name="Sinninghe Damste J.S."/>
            <person name="Khijniak T.V."/>
            <person name="Kublanov I.V."/>
            <person name="Toshchakov S.V."/>
        </authorList>
    </citation>
    <scope>NUCLEOTIDE SEQUENCE [LARGE SCALE GENOMIC DNA]</scope>
    <source>
        <strain evidence="6 7">AArcht7</strain>
    </source>
</reference>
<sequence>MSQERSGRATRRSFLTAVGATSVVAVAGCLGEEGPGNGEEIVVTQGEFAPNADPNADNATPTYNVLDQVYEPIFDITPDGDIEPHVVEAWEFPEDGIVELTVREDVVFHEGQEMTASDVAYTINRQVQEDVGIASPQVDGLAGILGAEAEDETTVTVEHEVSPSLAEFGLGVFGRVVNEEWVEEREQPVTDEMNGTGPYRVEEFNPGDETAVYTAFEDYWGDPPGVERVRFQAIDESSTRVGELQTGESDLIVNVPPTDVDTIDTEDGVEIRTVTSFRNIFLVMTNDGPPFDSLEFRQAMNHAVDSQGIIDTILGGFGQPMTQPVPEGIFGYDPELEPYEYDPDLAEELIEESGHEGEEITLYHPEGRYLNDTEIAETAAEQIDELDAVDCTSEIEPFDSLVEMILDGDPTTSPDFFLIGWGNPTYDSNYGLTPWFVEGQASYNFVDEEIEEMIEESQTIEDEDEREEALQEINAELREAAPWVFLHLQESIYGVRDDLEWEPRSDESIYVDRMGL</sequence>
<dbReference type="SUPFAM" id="SSF53850">
    <property type="entry name" value="Periplasmic binding protein-like II"/>
    <property type="match status" value="1"/>
</dbReference>
<feature type="domain" description="Solute-binding protein family 5" evidence="5">
    <location>
        <begin position="82"/>
        <end position="441"/>
    </location>
</feature>
<dbReference type="InterPro" id="IPR039424">
    <property type="entry name" value="SBP_5"/>
</dbReference>
<dbReference type="EMBL" id="REFZ01000006">
    <property type="protein sequence ID" value="RQH00489.1"/>
    <property type="molecule type" value="Genomic_DNA"/>
</dbReference>
<dbReference type="AlphaFoldDB" id="A0A3N6M9U1"/>
<dbReference type="InterPro" id="IPR000914">
    <property type="entry name" value="SBP_5_dom"/>
</dbReference>
<dbReference type="Gene3D" id="3.10.105.10">
    <property type="entry name" value="Dipeptide-binding Protein, Domain 3"/>
    <property type="match status" value="1"/>
</dbReference>
<accession>A0A3N6M9U1</accession>
<dbReference type="GO" id="GO:0043190">
    <property type="term" value="C:ATP-binding cassette (ABC) transporter complex"/>
    <property type="evidence" value="ECO:0007669"/>
    <property type="project" value="InterPro"/>
</dbReference>
<comment type="caution">
    <text evidence="6">The sequence shown here is derived from an EMBL/GenBank/DDBJ whole genome shotgun (WGS) entry which is preliminary data.</text>
</comment>
<name>A0A3N6M9U1_NATCH</name>
<dbReference type="Pfam" id="PF00496">
    <property type="entry name" value="SBP_bac_5"/>
    <property type="match status" value="1"/>
</dbReference>
<dbReference type="GO" id="GO:0015833">
    <property type="term" value="P:peptide transport"/>
    <property type="evidence" value="ECO:0007669"/>
    <property type="project" value="TreeGrafter"/>
</dbReference>
<keyword evidence="7" id="KW-1185">Reference proteome</keyword>
<dbReference type="GO" id="GO:1904680">
    <property type="term" value="F:peptide transmembrane transporter activity"/>
    <property type="evidence" value="ECO:0007669"/>
    <property type="project" value="TreeGrafter"/>
</dbReference>
<proteinExistence type="inferred from homology"/>
<dbReference type="PROSITE" id="PS51257">
    <property type="entry name" value="PROKAR_LIPOPROTEIN"/>
    <property type="match status" value="1"/>
</dbReference>
<evidence type="ECO:0000256" key="4">
    <source>
        <dbReference type="SAM" id="Coils"/>
    </source>
</evidence>
<dbReference type="PIRSF" id="PIRSF002741">
    <property type="entry name" value="MppA"/>
    <property type="match status" value="1"/>
</dbReference>
<feature type="coiled-coil region" evidence="4">
    <location>
        <begin position="443"/>
        <end position="480"/>
    </location>
</feature>
<evidence type="ECO:0000313" key="6">
    <source>
        <dbReference type="EMBL" id="RQH00489.1"/>
    </source>
</evidence>
<protein>
    <submittedName>
        <fullName evidence="6">Peptide ABC transporter substrate-binding protein</fullName>
    </submittedName>
</protein>
<dbReference type="Proteomes" id="UP000281431">
    <property type="component" value="Unassembled WGS sequence"/>
</dbReference>
<keyword evidence="2" id="KW-0813">Transport</keyword>